<evidence type="ECO:0000256" key="4">
    <source>
        <dbReference type="PROSITE-ProRule" id="PRU00834"/>
    </source>
</evidence>
<dbReference type="InterPro" id="IPR004033">
    <property type="entry name" value="UbiE/COQ5_MeTrFase"/>
</dbReference>
<dbReference type="PROSITE" id="PS50096">
    <property type="entry name" value="IQ"/>
    <property type="match status" value="1"/>
</dbReference>
<evidence type="ECO:0000256" key="1">
    <source>
        <dbReference type="ARBA" id="ARBA00022723"/>
    </source>
</evidence>
<dbReference type="GO" id="GO:0050821">
    <property type="term" value="P:protein stabilization"/>
    <property type="evidence" value="ECO:0007669"/>
    <property type="project" value="TreeGrafter"/>
</dbReference>
<dbReference type="InterPro" id="IPR025714">
    <property type="entry name" value="Methyltranfer_dom"/>
</dbReference>
<dbReference type="Pfam" id="PF00612">
    <property type="entry name" value="IQ"/>
    <property type="match status" value="1"/>
</dbReference>
<name>A0AAW1NLB3_9CHLO</name>
<protein>
    <recommendedName>
        <fullName evidence="5">DNL-type domain-containing protein</fullName>
    </recommendedName>
</protein>
<organism evidence="6 7">
    <name type="scientific">Symbiochloris irregularis</name>
    <dbReference type="NCBI Taxonomy" id="706552"/>
    <lineage>
        <taxon>Eukaryota</taxon>
        <taxon>Viridiplantae</taxon>
        <taxon>Chlorophyta</taxon>
        <taxon>core chlorophytes</taxon>
        <taxon>Trebouxiophyceae</taxon>
        <taxon>Trebouxiales</taxon>
        <taxon>Trebouxiaceae</taxon>
        <taxon>Symbiochloris</taxon>
    </lineage>
</organism>
<dbReference type="GO" id="GO:0008168">
    <property type="term" value="F:methyltransferase activity"/>
    <property type="evidence" value="ECO:0007669"/>
    <property type="project" value="InterPro"/>
</dbReference>
<dbReference type="GO" id="GO:0006457">
    <property type="term" value="P:protein folding"/>
    <property type="evidence" value="ECO:0007669"/>
    <property type="project" value="TreeGrafter"/>
</dbReference>
<keyword evidence="1" id="KW-0479">Metal-binding</keyword>
<reference evidence="6 7" key="1">
    <citation type="journal article" date="2024" name="Nat. Commun.">
        <title>Phylogenomics reveals the evolutionary origins of lichenization in chlorophyte algae.</title>
        <authorList>
            <person name="Puginier C."/>
            <person name="Libourel C."/>
            <person name="Otte J."/>
            <person name="Skaloud P."/>
            <person name="Haon M."/>
            <person name="Grisel S."/>
            <person name="Petersen M."/>
            <person name="Berrin J.G."/>
            <person name="Delaux P.M."/>
            <person name="Dal Grande F."/>
            <person name="Keller J."/>
        </authorList>
    </citation>
    <scope>NUCLEOTIDE SEQUENCE [LARGE SCALE GENOMIC DNA]</scope>
    <source>
        <strain evidence="6 7">SAG 2036</strain>
    </source>
</reference>
<dbReference type="PANTHER" id="PTHR20922:SF13">
    <property type="entry name" value="DNL-TYPE ZINC FINGER PROTEIN"/>
    <property type="match status" value="1"/>
</dbReference>
<dbReference type="PROSITE" id="PS51501">
    <property type="entry name" value="ZF_DNL"/>
    <property type="match status" value="1"/>
</dbReference>
<dbReference type="Pfam" id="PF13847">
    <property type="entry name" value="Methyltransf_31"/>
    <property type="match status" value="1"/>
</dbReference>
<dbReference type="GO" id="GO:0051087">
    <property type="term" value="F:protein-folding chaperone binding"/>
    <property type="evidence" value="ECO:0007669"/>
    <property type="project" value="TreeGrafter"/>
</dbReference>
<dbReference type="GO" id="GO:0030150">
    <property type="term" value="P:protein import into mitochondrial matrix"/>
    <property type="evidence" value="ECO:0007669"/>
    <property type="project" value="TreeGrafter"/>
</dbReference>
<dbReference type="Pfam" id="PF05180">
    <property type="entry name" value="zf-DNL"/>
    <property type="match status" value="1"/>
</dbReference>
<dbReference type="SUPFAM" id="SSF53335">
    <property type="entry name" value="S-adenosyl-L-methionine-dependent methyltransferases"/>
    <property type="match status" value="1"/>
</dbReference>
<evidence type="ECO:0000313" key="7">
    <source>
        <dbReference type="Proteomes" id="UP001465755"/>
    </source>
</evidence>
<comment type="caution">
    <text evidence="6">The sequence shown here is derived from an EMBL/GenBank/DDBJ whole genome shotgun (WGS) entry which is preliminary data.</text>
</comment>
<keyword evidence="2 4" id="KW-0863">Zinc-finger</keyword>
<dbReference type="GO" id="GO:0008270">
    <property type="term" value="F:zinc ion binding"/>
    <property type="evidence" value="ECO:0007669"/>
    <property type="project" value="UniProtKB-KW"/>
</dbReference>
<dbReference type="InterPro" id="IPR024158">
    <property type="entry name" value="Mt_import_TIM15"/>
</dbReference>
<dbReference type="InterPro" id="IPR000048">
    <property type="entry name" value="IQ_motif_EF-hand-BS"/>
</dbReference>
<evidence type="ECO:0000256" key="2">
    <source>
        <dbReference type="ARBA" id="ARBA00022771"/>
    </source>
</evidence>
<proteinExistence type="predicted"/>
<dbReference type="InterPro" id="IPR029063">
    <property type="entry name" value="SAM-dependent_MTases_sf"/>
</dbReference>
<gene>
    <name evidence="6" type="ORF">WJX73_006029</name>
</gene>
<feature type="domain" description="DNL-type" evidence="5">
    <location>
        <begin position="576"/>
        <end position="664"/>
    </location>
</feature>
<dbReference type="CDD" id="cd02440">
    <property type="entry name" value="AdoMet_MTases"/>
    <property type="match status" value="1"/>
</dbReference>
<dbReference type="EMBL" id="JALJOQ010000289">
    <property type="protein sequence ID" value="KAK9785864.1"/>
    <property type="molecule type" value="Genomic_DNA"/>
</dbReference>
<dbReference type="PANTHER" id="PTHR20922">
    <property type="entry name" value="DNL-TYPE ZINC FINGER PROTEIN"/>
    <property type="match status" value="1"/>
</dbReference>
<dbReference type="Proteomes" id="UP001465755">
    <property type="component" value="Unassembled WGS sequence"/>
</dbReference>
<evidence type="ECO:0000256" key="3">
    <source>
        <dbReference type="ARBA" id="ARBA00022833"/>
    </source>
</evidence>
<keyword evidence="3" id="KW-0862">Zinc</keyword>
<evidence type="ECO:0000259" key="5">
    <source>
        <dbReference type="PROSITE" id="PS51501"/>
    </source>
</evidence>
<dbReference type="AlphaFoldDB" id="A0AAW1NLB3"/>
<dbReference type="PROSITE" id="PS51608">
    <property type="entry name" value="SAM_MT_UBIE"/>
    <property type="match status" value="1"/>
</dbReference>
<sequence length="677" mass="74042">MKQNIRPCALSKQAETATTSASYYKERLLSNFEERSKKYDDGNTLHPPLCAELLRRADLQPGQTVMDGACGTGFLSIEAAQLVAPSGRVLGIDMSPGMLGKAKAKAQQLGLRNIEFIEGDLETVKLPEGKFDLVLVSAAIPYLSDIPAAITRFRSWLKPGGRFVCNTPQTPGVPALEPFREIVHEQLGIEVPDPAEPVGNKRLLTAVLEQAGFSSFDVSTTPEEATLKDATPQDAFETLRCSDGDQGSCQKGAGSLERHEDQWVMVYKQYQAAAKRKQATLAAHLSALKRKTTKLSNSAQAEVGRWHHYRAAKQQDKAEACRLKAMSLCTNCTQMLKDLEAVYSSYAAAKTCFDIGPLLVITVCMHPTWTSQSPRQPPPIFTKCQRSRAAAIATRMTDPQKVALSTHFSDSLKDVIMYPEYEVGSVMQAMEGTLVAWRSALKIQAAFRGWLWRKSVLWNPNHEADRSNYISESPGTEDTTAAAALAALAFNAPKCRIHETRSGGKQDRLLQAGRKLCRDLAPSRLGLLTSSERSGLAASKDLPERDVARQPLSLQTDFHSRGVCSEAAPAAPVSQPRQKELAAVFTCGVCDARVAKTFSKNAYEKGVVLVKCPSCSNLHVMADRLGWFGEAGSAESYLADMGEEVRRKTLREDGTCELTEADIAGWSQGRKSHDELT</sequence>
<evidence type="ECO:0000313" key="6">
    <source>
        <dbReference type="EMBL" id="KAK9785864.1"/>
    </source>
</evidence>
<accession>A0AAW1NLB3</accession>
<keyword evidence="7" id="KW-1185">Reference proteome</keyword>
<dbReference type="GO" id="GO:0005739">
    <property type="term" value="C:mitochondrion"/>
    <property type="evidence" value="ECO:0007669"/>
    <property type="project" value="TreeGrafter"/>
</dbReference>
<dbReference type="InterPro" id="IPR007853">
    <property type="entry name" value="Znf_DNL-typ"/>
</dbReference>
<dbReference type="Gene3D" id="3.40.50.150">
    <property type="entry name" value="Vaccinia Virus protein VP39"/>
    <property type="match status" value="1"/>
</dbReference>